<accession>A0A8S5PQD1</accession>
<evidence type="ECO:0000313" key="1">
    <source>
        <dbReference type="EMBL" id="DAE08420.1"/>
    </source>
</evidence>
<organism evidence="1">
    <name type="scientific">Siphoviridae sp. ctUcA20</name>
    <dbReference type="NCBI Taxonomy" id="2825528"/>
    <lineage>
        <taxon>Viruses</taxon>
        <taxon>Duplodnaviria</taxon>
        <taxon>Heunggongvirae</taxon>
        <taxon>Uroviricota</taxon>
        <taxon>Caudoviricetes</taxon>
    </lineage>
</organism>
<reference evidence="1" key="1">
    <citation type="journal article" date="2021" name="Proc. Natl. Acad. Sci. U.S.A.">
        <title>A Catalog of Tens of Thousands of Viruses from Human Metagenomes Reveals Hidden Associations with Chronic Diseases.</title>
        <authorList>
            <person name="Tisza M.J."/>
            <person name="Buck C.B."/>
        </authorList>
    </citation>
    <scope>NUCLEOTIDE SEQUENCE</scope>
    <source>
        <strain evidence="1">CtUcA20</strain>
    </source>
</reference>
<dbReference type="Gene3D" id="3.40.50.300">
    <property type="entry name" value="P-loop containing nucleotide triphosphate hydrolases"/>
    <property type="match status" value="1"/>
</dbReference>
<dbReference type="Pfam" id="PF03237">
    <property type="entry name" value="Terminase_6N"/>
    <property type="match status" value="1"/>
</dbReference>
<sequence length="614" mass="69988">MVNRKYVMTDIKRRACECDAETIAFYRRNPVIACRDLLGIQLFDAQAYMLEQSWNAQHVLWACSRNFGKSFVGAIFMILKALLYENQAIYIVSSVGDQSKETFTKIEEIVTRIGKTSASIRSLKDIAENETVKTPTNKTGFSHNPAGYSVAFYNGSEIFTLNSNPDSARSRRATLVFFDEAAFCADELITVCEAFATQNTDFVTDTSNSYNPDTEPRRVPTQLVYASSQDNMDKIFYKHYKNFAKRMIAGDRDYFACDMICDVAIKVYMQGKPYKPLLTQDKVDAAMKVNRQKAMREYYNRPTMDGGAGQIVKWATIRRNERNILPQVYGDGKSQYALAFDPARTIDNSIIGCMRLYKDDTFGMCGDIVFVENMVDTASRKKYKLDSTRQIEELREIILRFNGNAPDYEFIDTISIDQGAGGGGTSTYADNLLANWKDKSGYEHRGLIDAKHPIYEGYADRYPDAVDKVRLISPKKYRTQMVEEFITLMDLGVIRFPLEWNGNDFVQVVTGVDKTTGQETMDVHELSLEEQAAWQNIDLMKTEVTSIHKSTNPENTTVTYALAKELENKMHDDRFYVAILLAHRLFELRRNATVRQRSESDDVLPPNCITSIDF</sequence>
<proteinExistence type="predicted"/>
<dbReference type="EMBL" id="BK015469">
    <property type="protein sequence ID" value="DAE08420.1"/>
    <property type="molecule type" value="Genomic_DNA"/>
</dbReference>
<protein>
    <submittedName>
        <fullName evidence="1">Terminase large subunit</fullName>
    </submittedName>
</protein>
<dbReference type="InterPro" id="IPR027417">
    <property type="entry name" value="P-loop_NTPase"/>
</dbReference>
<name>A0A8S5PQD1_9CAUD</name>